<feature type="region of interest" description="Disordered" evidence="8">
    <location>
        <begin position="1864"/>
        <end position="1891"/>
    </location>
</feature>
<dbReference type="InterPro" id="IPR011011">
    <property type="entry name" value="Znf_FYVE_PHD"/>
</dbReference>
<dbReference type="GO" id="GO:0000785">
    <property type="term" value="C:chromatin"/>
    <property type="evidence" value="ECO:0007669"/>
    <property type="project" value="TreeGrafter"/>
</dbReference>
<dbReference type="OrthoDB" id="1678912at2759"/>
<dbReference type="Pfam" id="PF02375">
    <property type="entry name" value="JmjN"/>
    <property type="match status" value="1"/>
</dbReference>
<evidence type="ECO:0008006" key="15">
    <source>
        <dbReference type="Google" id="ProtNLM"/>
    </source>
</evidence>
<dbReference type="SUPFAM" id="SSF57903">
    <property type="entry name" value="FYVE/PHD zinc finger"/>
    <property type="match status" value="3"/>
</dbReference>
<dbReference type="PROSITE" id="PS50016">
    <property type="entry name" value="ZF_PHD_2"/>
    <property type="match status" value="3"/>
</dbReference>
<dbReference type="Pfam" id="PF08429">
    <property type="entry name" value="PLU-1"/>
    <property type="match status" value="3"/>
</dbReference>
<dbReference type="CDD" id="cd16100">
    <property type="entry name" value="ARID"/>
    <property type="match status" value="1"/>
</dbReference>
<dbReference type="SMART" id="SM01014">
    <property type="entry name" value="ARID"/>
    <property type="match status" value="1"/>
</dbReference>
<evidence type="ECO:0000259" key="9">
    <source>
        <dbReference type="PROSITE" id="PS50016"/>
    </source>
</evidence>
<evidence type="ECO:0000313" key="13">
    <source>
        <dbReference type="EMBL" id="KAH7445807.1"/>
    </source>
</evidence>
<sequence>MGRDTGFEDSKYHRQHEGVKSGFQGIPEAPIYYPTEEEFKDPLKYIEKIRKEAETYGICKIVPPKQWNPPFTIDRKNFTFPTKLQAIHHLQMRPAAHDADTFKLEYTRYLKNQGHAVYKWPSFRGKDLDLCQFFSAVKRHGGYQKVTKDKKWGEVLQILDPSFMLTSQSESLQTMLREMYETHLYDYEAHLSKLTNRKRHRSATGQEMKNTLKERKLRRLNLGESTCSEKECKEDDGESSDHMCEQCHSGSHEQSMLFCDRCNQGWHLYCLTPPLSSAPSGNWYCSDCISSDKDSFGFTTGQVHNFESFRQAAKRFKKRWFGGRKDVSYSEVEEEFWSVVERCKGPVEVLYGSDLPTEVYGSGFPRSLDRIPPSADKSVWNEYVTSPWNLNNFPKLPGSVLKHVQENIPGVTVPWVYMGMLFSAFCWHYEDQCLYSINYLHWGEPKCWYGVPGSAVDAFEEVMHKSFPDLFEAQPDLLFQLVTMLNPKVLRENDVPVYNTIQERGNFVITFPRSYHGGFNLGLNCAEAVNFATLDWLPFGRFGVERCRLYHKAVVLSQEELLCVVAKDAQSYGRSSFWLKKEFDDMISRERRQRMALWQNGIVHSSRMLPRKFPEAIGTEEDPVCVICQYYCFISAITCGCCPGRVVCLEHSEHLCECSRDQQELLYRYSLAELDELQCQLPTDCSDIVNDESCGKQRKCSRELNAVLVDQNLDYIKQAKMAATNHVKLAERWCLKTNVILHSTPKLLDVEDLLQEAEQFLWAGHEVNNVRLIEKKLQSIRGWAQGVVDCLATSGMKHEDEEISGRVTLATAQDLLCVNPAPCDLEKSLSKLKGLVELTSSMQKKLQTLFTSRTQLELTELEEFREMLIASPFSFPEAKKLGELINATYVWRKKVHSLFLEPRMHWVSGQKNGTNMETLHSLQAEAGKLSVILPEKKILDAYVCKLEKWQERAKQLLDATVPLQDVQEILLEIDSVPVYFEEAEILERRTFEVKEWIRSVHKVIADVQQQRYYAASMALLSALIQSGKLLKIKVGELDELVLEFKRVSWLDKATKGLKSQLTRIELLDILEEARSLSLENEEVYIELHQVVEDARVWESKASQILEDGASIDEFEALRRDSSKISITLAGCVDINLQLVRAQSFLYHAQAFINPSSINSEAAPCFETLQELVENLQSLKIRLPEKMNLISLFENVQSWKKKAEALMKYAEQMLRETNLMDQFHVKITIDQSISATTDLLMDLGSIMNEGQALGVKISEKETLSQLISATEWSIGFSKLVLSHPSIEELQNHLQGVGSLGDHFGQLQQLQFFVRMGREWFLKLKNSLQPEVPELKCSVYDLEDLLVEAKQMGISIFSDVAHLEELLDIHKTWQTRISKFLLSPINSISWEELHQIQEIGKSSQIRFDDFELLEIEVGKVEAWLLKCRQNLLGQSELSSKPFLEVLLKVQTSVHNALRELQKRAYIEGNHFNIEDGECHLCKENVDNTSYDHIKCDNCNDRYHRSCLGLEDHYDWNQNQFVCSFCNAFNAGVLWFDEGVLLKVICVTKRPTLIGLEDLLGAAEGIQFRMKEIELLKDIVEAMQEWENCLQQLVDPILRSHSTQCFSTSPLLSALKIAGTMEVQGDGKGQLALALCVNAWRMHAKSIMEGSTKPSYRTLCRILREGLAIPCLVHDSVLKDLKTWETMASVWFSQAKMAMEDDGDMPLEDVYKLIIEGEKLPVAFTKELADLRSRTSLYCVCRKPYDKERRMIACDLCSEWYHFDCMGISGPDSNDDEGSNMLQRCGSSRGEFVCPNCKDVVVADAADLFVQLQDMGDPRKDDAPCVESALYTPPLWYARGKRSSRMPIKVRADLQERWQNHSNLLYQSRPLPKEADSGDSATVVSASGRPCRRTAGQNSRFESFVLLMHSG</sequence>
<dbReference type="SMART" id="SM00249">
    <property type="entry name" value="PHD"/>
    <property type="match status" value="3"/>
</dbReference>
<feature type="domain" description="PHD-type" evidence="9">
    <location>
        <begin position="241"/>
        <end position="291"/>
    </location>
</feature>
<keyword evidence="3" id="KW-0677">Repeat</keyword>
<evidence type="ECO:0000259" key="12">
    <source>
        <dbReference type="PROSITE" id="PS51184"/>
    </source>
</evidence>
<dbReference type="InterPro" id="IPR013083">
    <property type="entry name" value="Znf_RING/FYVE/PHD"/>
</dbReference>
<dbReference type="Pfam" id="PF01388">
    <property type="entry name" value="ARID"/>
    <property type="match status" value="1"/>
</dbReference>
<dbReference type="PROSITE" id="PS51183">
    <property type="entry name" value="JMJN"/>
    <property type="match status" value="1"/>
</dbReference>
<feature type="domain" description="ARID" evidence="10">
    <location>
        <begin position="96"/>
        <end position="192"/>
    </location>
</feature>
<dbReference type="InterPro" id="IPR001965">
    <property type="entry name" value="Znf_PHD"/>
</dbReference>
<feature type="domain" description="PHD-type" evidence="9">
    <location>
        <begin position="1473"/>
        <end position="1526"/>
    </location>
</feature>
<dbReference type="PANTHER" id="PTHR10694:SF133">
    <property type="entry name" value="LYSINE-SPECIFIC DEMETHYLASE JMJ17"/>
    <property type="match status" value="1"/>
</dbReference>
<dbReference type="PROSITE" id="PS51184">
    <property type="entry name" value="JMJC"/>
    <property type="match status" value="1"/>
</dbReference>
<keyword evidence="14" id="KW-1185">Reference proteome</keyword>
<evidence type="ECO:0000256" key="3">
    <source>
        <dbReference type="ARBA" id="ARBA00022737"/>
    </source>
</evidence>
<dbReference type="SUPFAM" id="SSF46774">
    <property type="entry name" value="ARID-like"/>
    <property type="match status" value="1"/>
</dbReference>
<dbReference type="PROSITE" id="PS51011">
    <property type="entry name" value="ARID"/>
    <property type="match status" value="1"/>
</dbReference>
<evidence type="ECO:0000256" key="1">
    <source>
        <dbReference type="ARBA" id="ARBA00004123"/>
    </source>
</evidence>
<dbReference type="GO" id="GO:0003677">
    <property type="term" value="F:DNA binding"/>
    <property type="evidence" value="ECO:0007669"/>
    <property type="project" value="InterPro"/>
</dbReference>
<feature type="domain" description="JmjN" evidence="11">
    <location>
        <begin position="29"/>
        <end position="70"/>
    </location>
</feature>
<dbReference type="Pfam" id="PF02373">
    <property type="entry name" value="JmjC"/>
    <property type="match status" value="1"/>
</dbReference>
<dbReference type="InterPro" id="IPR036431">
    <property type="entry name" value="ARID_dom_sf"/>
</dbReference>
<dbReference type="CDD" id="cd15543">
    <property type="entry name" value="PHD_RSF1"/>
    <property type="match status" value="1"/>
</dbReference>
<proteinExistence type="predicted"/>
<accession>A0A8T2VBF9</accession>
<dbReference type="CDD" id="cd15489">
    <property type="entry name" value="PHD_SF"/>
    <property type="match status" value="1"/>
</dbReference>
<keyword evidence="4 7" id="KW-0863">Zinc-finger</keyword>
<dbReference type="Gene3D" id="2.60.120.650">
    <property type="entry name" value="Cupin"/>
    <property type="match status" value="1"/>
</dbReference>
<dbReference type="GO" id="GO:0032452">
    <property type="term" value="F:histone demethylase activity"/>
    <property type="evidence" value="ECO:0007669"/>
    <property type="project" value="TreeGrafter"/>
</dbReference>
<dbReference type="InterPro" id="IPR019787">
    <property type="entry name" value="Znf_PHD-finger"/>
</dbReference>
<dbReference type="InterPro" id="IPR019786">
    <property type="entry name" value="Zinc_finger_PHD-type_CS"/>
</dbReference>
<reference evidence="13" key="1">
    <citation type="submission" date="2021-08" db="EMBL/GenBank/DDBJ databases">
        <title>WGS assembly of Ceratopteris richardii.</title>
        <authorList>
            <person name="Marchant D.B."/>
            <person name="Chen G."/>
            <person name="Jenkins J."/>
            <person name="Shu S."/>
            <person name="Leebens-Mack J."/>
            <person name="Grimwood J."/>
            <person name="Schmutz J."/>
            <person name="Soltis P."/>
            <person name="Soltis D."/>
            <person name="Chen Z.-H."/>
        </authorList>
    </citation>
    <scope>NUCLEOTIDE SEQUENCE</scope>
    <source>
        <strain evidence="13">Whitten #5841</strain>
        <tissue evidence="13">Leaf</tissue>
    </source>
</reference>
<gene>
    <name evidence="13" type="ORF">KP509_01G024900</name>
</gene>
<dbReference type="InterPro" id="IPR004198">
    <property type="entry name" value="Znf_C5HC2"/>
</dbReference>
<keyword evidence="5" id="KW-0862">Zinc</keyword>
<dbReference type="Gene3D" id="1.10.150.60">
    <property type="entry name" value="ARID DNA-binding domain"/>
    <property type="match status" value="1"/>
</dbReference>
<dbReference type="InterPro" id="IPR013637">
    <property type="entry name" value="Lys_sp_deMease-like_dom"/>
</dbReference>
<evidence type="ECO:0000256" key="8">
    <source>
        <dbReference type="SAM" id="MobiDB-lite"/>
    </source>
</evidence>
<dbReference type="GO" id="GO:0008270">
    <property type="term" value="F:zinc ion binding"/>
    <property type="evidence" value="ECO:0007669"/>
    <property type="project" value="UniProtKB-KW"/>
</dbReference>
<dbReference type="SMART" id="SM00558">
    <property type="entry name" value="JmjC"/>
    <property type="match status" value="1"/>
</dbReference>
<keyword evidence="2" id="KW-0479">Metal-binding</keyword>
<dbReference type="Pfam" id="PF02928">
    <property type="entry name" value="zf-C5HC2"/>
    <property type="match status" value="1"/>
</dbReference>
<evidence type="ECO:0000259" key="10">
    <source>
        <dbReference type="PROSITE" id="PS51011"/>
    </source>
</evidence>
<feature type="domain" description="PHD-type" evidence="9">
    <location>
        <begin position="1733"/>
        <end position="1797"/>
    </location>
</feature>
<dbReference type="OMA" id="LWAGHEM"/>
<dbReference type="Gene3D" id="3.30.40.10">
    <property type="entry name" value="Zinc/RING finger domain, C3HC4 (zinc finger)"/>
    <property type="match status" value="3"/>
</dbReference>
<dbReference type="Pfam" id="PF00628">
    <property type="entry name" value="PHD"/>
    <property type="match status" value="2"/>
</dbReference>
<keyword evidence="6" id="KW-0539">Nucleus</keyword>
<dbReference type="SMART" id="SM00545">
    <property type="entry name" value="JmjN"/>
    <property type="match status" value="1"/>
</dbReference>
<evidence type="ECO:0000256" key="7">
    <source>
        <dbReference type="PROSITE-ProRule" id="PRU00146"/>
    </source>
</evidence>
<comment type="caution">
    <text evidence="13">The sequence shown here is derived from an EMBL/GenBank/DDBJ whole genome shotgun (WGS) entry which is preliminary data.</text>
</comment>
<dbReference type="SUPFAM" id="SSF51197">
    <property type="entry name" value="Clavaminate synthase-like"/>
    <property type="match status" value="1"/>
</dbReference>
<dbReference type="InterPro" id="IPR003349">
    <property type="entry name" value="JmjN"/>
</dbReference>
<evidence type="ECO:0000313" key="14">
    <source>
        <dbReference type="Proteomes" id="UP000825935"/>
    </source>
</evidence>
<name>A0A8T2VBF9_CERRI</name>
<dbReference type="SMART" id="SM00501">
    <property type="entry name" value="BRIGHT"/>
    <property type="match status" value="1"/>
</dbReference>
<dbReference type="GO" id="GO:0005634">
    <property type="term" value="C:nucleus"/>
    <property type="evidence" value="ECO:0007669"/>
    <property type="project" value="UniProtKB-SubCell"/>
</dbReference>
<organism evidence="13 14">
    <name type="scientific">Ceratopteris richardii</name>
    <name type="common">Triangle waterfern</name>
    <dbReference type="NCBI Taxonomy" id="49495"/>
    <lineage>
        <taxon>Eukaryota</taxon>
        <taxon>Viridiplantae</taxon>
        <taxon>Streptophyta</taxon>
        <taxon>Embryophyta</taxon>
        <taxon>Tracheophyta</taxon>
        <taxon>Polypodiopsida</taxon>
        <taxon>Polypodiidae</taxon>
        <taxon>Polypodiales</taxon>
        <taxon>Pteridineae</taxon>
        <taxon>Pteridaceae</taxon>
        <taxon>Parkerioideae</taxon>
        <taxon>Ceratopteris</taxon>
    </lineage>
</organism>
<feature type="region of interest" description="Disordered" evidence="8">
    <location>
        <begin position="1"/>
        <end position="23"/>
    </location>
</feature>
<dbReference type="InterPro" id="IPR003347">
    <property type="entry name" value="JmjC_dom"/>
</dbReference>
<dbReference type="InterPro" id="IPR001606">
    <property type="entry name" value="ARID_dom"/>
</dbReference>
<feature type="compositionally biased region" description="Basic and acidic residues" evidence="8">
    <location>
        <begin position="1"/>
        <end position="19"/>
    </location>
</feature>
<comment type="subcellular location">
    <subcellularLocation>
        <location evidence="1">Nucleus</location>
    </subcellularLocation>
</comment>
<evidence type="ECO:0000256" key="6">
    <source>
        <dbReference type="ARBA" id="ARBA00023242"/>
    </source>
</evidence>
<dbReference type="EMBL" id="CM035406">
    <property type="protein sequence ID" value="KAH7445807.1"/>
    <property type="molecule type" value="Genomic_DNA"/>
</dbReference>
<dbReference type="PANTHER" id="PTHR10694">
    <property type="entry name" value="LYSINE-SPECIFIC DEMETHYLASE"/>
    <property type="match status" value="1"/>
</dbReference>
<feature type="domain" description="JmjC" evidence="12">
    <location>
        <begin position="382"/>
        <end position="548"/>
    </location>
</feature>
<dbReference type="GO" id="GO:0010468">
    <property type="term" value="P:regulation of gene expression"/>
    <property type="evidence" value="ECO:0007669"/>
    <property type="project" value="UniProtKB-ARBA"/>
</dbReference>
<protein>
    <recommendedName>
        <fullName evidence="15">[Histone H3]-trimethyl-L-lysine(4) demethylase</fullName>
    </recommendedName>
</protein>
<dbReference type="PROSITE" id="PS01359">
    <property type="entry name" value="ZF_PHD_1"/>
    <property type="match status" value="3"/>
</dbReference>
<evidence type="ECO:0000259" key="11">
    <source>
        <dbReference type="PROSITE" id="PS51183"/>
    </source>
</evidence>
<dbReference type="Proteomes" id="UP000825935">
    <property type="component" value="Chromosome 1"/>
</dbReference>
<evidence type="ECO:0000256" key="4">
    <source>
        <dbReference type="ARBA" id="ARBA00022771"/>
    </source>
</evidence>
<evidence type="ECO:0000256" key="2">
    <source>
        <dbReference type="ARBA" id="ARBA00022723"/>
    </source>
</evidence>
<evidence type="ECO:0000256" key="5">
    <source>
        <dbReference type="ARBA" id="ARBA00022833"/>
    </source>
</evidence>